<feature type="domain" description="EAL" evidence="2">
    <location>
        <begin position="546"/>
        <end position="797"/>
    </location>
</feature>
<dbReference type="Gene3D" id="3.30.450.20">
    <property type="entry name" value="PAS domain"/>
    <property type="match status" value="1"/>
</dbReference>
<dbReference type="PROSITE" id="PS50883">
    <property type="entry name" value="EAL"/>
    <property type="match status" value="1"/>
</dbReference>
<dbReference type="InterPro" id="IPR029787">
    <property type="entry name" value="Nucleotide_cyclase"/>
</dbReference>
<dbReference type="Pfam" id="PF00990">
    <property type="entry name" value="GGDEF"/>
    <property type="match status" value="1"/>
</dbReference>
<keyword evidence="1" id="KW-0812">Transmembrane</keyword>
<feature type="transmembrane region" description="Helical" evidence="1">
    <location>
        <begin position="115"/>
        <end position="136"/>
    </location>
</feature>
<dbReference type="InterPro" id="IPR043128">
    <property type="entry name" value="Rev_trsase/Diguanyl_cyclase"/>
</dbReference>
<dbReference type="NCBIfam" id="TIGR00254">
    <property type="entry name" value="GGDEF"/>
    <property type="match status" value="1"/>
</dbReference>
<dbReference type="Gene3D" id="3.30.70.270">
    <property type="match status" value="1"/>
</dbReference>
<dbReference type="Pfam" id="PF00563">
    <property type="entry name" value="EAL"/>
    <property type="match status" value="1"/>
</dbReference>
<dbReference type="PANTHER" id="PTHR44757:SF2">
    <property type="entry name" value="BIOFILM ARCHITECTURE MAINTENANCE PROTEIN MBAA"/>
    <property type="match status" value="1"/>
</dbReference>
<dbReference type="NCBIfam" id="TIGR00229">
    <property type="entry name" value="sensory_box"/>
    <property type="match status" value="1"/>
</dbReference>
<feature type="transmembrane region" description="Helical" evidence="1">
    <location>
        <begin position="143"/>
        <end position="161"/>
    </location>
</feature>
<keyword evidence="1" id="KW-1133">Transmembrane helix</keyword>
<name>I3ZKH7_TERRK</name>
<gene>
    <name evidence="4" type="ordered locus">Terro_3531</name>
</gene>
<dbReference type="PROSITE" id="PS50887">
    <property type="entry name" value="GGDEF"/>
    <property type="match status" value="1"/>
</dbReference>
<feature type="transmembrane region" description="Helical" evidence="1">
    <location>
        <begin position="89"/>
        <end position="109"/>
    </location>
</feature>
<reference evidence="4 5" key="1">
    <citation type="submission" date="2012-06" db="EMBL/GenBank/DDBJ databases">
        <title>Complete genome of Terriglobus roseus DSM 18391.</title>
        <authorList>
            <consortium name="US DOE Joint Genome Institute (JGI-PGF)"/>
            <person name="Lucas S."/>
            <person name="Copeland A."/>
            <person name="Lapidus A."/>
            <person name="Glavina del Rio T."/>
            <person name="Dalin E."/>
            <person name="Tice H."/>
            <person name="Bruce D."/>
            <person name="Goodwin L."/>
            <person name="Pitluck S."/>
            <person name="Peters L."/>
            <person name="Mikhailova N."/>
            <person name="Munk A.C.C."/>
            <person name="Kyrpides N."/>
            <person name="Mavromatis K."/>
            <person name="Ivanova N."/>
            <person name="Brettin T."/>
            <person name="Detter J.C."/>
            <person name="Han C."/>
            <person name="Larimer F."/>
            <person name="Land M."/>
            <person name="Hauser L."/>
            <person name="Markowitz V."/>
            <person name="Cheng J.-F."/>
            <person name="Hugenholtz P."/>
            <person name="Woyke T."/>
            <person name="Wu D."/>
            <person name="Brambilla E."/>
            <person name="Klenk H.-P."/>
            <person name="Eisen J.A."/>
        </authorList>
    </citation>
    <scope>NUCLEOTIDE SEQUENCE [LARGE SCALE GENOMIC DNA]</scope>
    <source>
        <strain evidence="5">DSM 18391 / NRRL B-41598 / KBS 63</strain>
    </source>
</reference>
<dbReference type="InterPro" id="IPR001633">
    <property type="entry name" value="EAL_dom"/>
</dbReference>
<sequence length="825" mass="92251">MLASFLPLFLPFFFIGVLLILLRQIRGDDRIRWWICAWLCRAFSLLMLLPVRSAHQLLLVQFLSSLGSLAAVLCCILSLPAARKDTRQIYWAGIGLGVPALAFATFVFFGDGSYWPLYLILTLGFSGGACAAARRFRHEKHRLMLILLLGALSCIPVALAVSHGDRLGALSLIFVQLVFICILMFWWDYPRRSAGLYLTLLGFALWIFSSPASTHFLHWTIFYASIAPGERLVGIGMIMILVQDSLKRAHQAASDLETLLEQSPHMLWLIDPQTLEFHRVNQVAADAHGYSLEEFRKLHWTDIIAREPAPQKLGDSQETPRPTHASLHMRKDGTVFPVDIEARDILIDGKQRRLILGINVTERELLLERFAYNASHDSITGLHSREGFMGREDQLFQQSQRKGKGVAMACLTLRQFKAVNDTYGDHIGDQCLQAIAKRIKDSLRGCDMAARTAGDHFKVLFCDVSDSAEAEVLVQGLLTLLVAPIIIEELSIRIRISIGFAIGPEDGNEMAKLRSRAQTAMWEARKLGVSHALRFHSDHYQGEADDLRIVAAIEEMLEAGTFEVHYQPVCRPTGEIMGLEALLRMPHPTLGSISPAIFIPVAEESGLIIPLGQWVLERVCSQINQWKQQGLPLVPVAVNISGLQFRQSDFSSRIVNTLDSFNIPSRLVHLELTETTVLRNISDALDEMQKLSANGIHFSIDDFGTGYSSLGRLQEMPISMLKLDRSFVRGITPASSMVVAAIISLAHALGMKVIAEGVEEESELQVLRQLDCDMIQGFIFSKPLPPRMLEPLLYHGRCDVPTRMPIWPAEVFRTVRPILSSDRPD</sequence>
<dbReference type="CDD" id="cd01948">
    <property type="entry name" value="EAL"/>
    <property type="match status" value="1"/>
</dbReference>
<dbReference type="EMBL" id="CP003379">
    <property type="protein sequence ID" value="AFL89745.1"/>
    <property type="molecule type" value="Genomic_DNA"/>
</dbReference>
<dbReference type="CDD" id="cd01949">
    <property type="entry name" value="GGDEF"/>
    <property type="match status" value="1"/>
</dbReference>
<dbReference type="InterPro" id="IPR035919">
    <property type="entry name" value="EAL_sf"/>
</dbReference>
<feature type="transmembrane region" description="Helical" evidence="1">
    <location>
        <begin position="34"/>
        <end position="51"/>
    </location>
</feature>
<feature type="transmembrane region" description="Helical" evidence="1">
    <location>
        <begin position="6"/>
        <end position="22"/>
    </location>
</feature>
<evidence type="ECO:0000313" key="5">
    <source>
        <dbReference type="Proteomes" id="UP000006056"/>
    </source>
</evidence>
<dbReference type="STRING" id="926566.Terro_3531"/>
<evidence type="ECO:0000256" key="1">
    <source>
        <dbReference type="SAM" id="Phobius"/>
    </source>
</evidence>
<feature type="transmembrane region" description="Helical" evidence="1">
    <location>
        <begin position="194"/>
        <end position="214"/>
    </location>
</feature>
<dbReference type="InterPro" id="IPR000014">
    <property type="entry name" value="PAS"/>
</dbReference>
<dbReference type="SUPFAM" id="SSF55785">
    <property type="entry name" value="PYP-like sensor domain (PAS domain)"/>
    <property type="match status" value="1"/>
</dbReference>
<evidence type="ECO:0000259" key="2">
    <source>
        <dbReference type="PROSITE" id="PS50883"/>
    </source>
</evidence>
<dbReference type="InterPro" id="IPR035965">
    <property type="entry name" value="PAS-like_dom_sf"/>
</dbReference>
<dbReference type="PATRIC" id="fig|926566.3.peg.3476"/>
<keyword evidence="5" id="KW-1185">Reference proteome</keyword>
<dbReference type="SMART" id="SM00052">
    <property type="entry name" value="EAL"/>
    <property type="match status" value="1"/>
</dbReference>
<dbReference type="InterPro" id="IPR000160">
    <property type="entry name" value="GGDEF_dom"/>
</dbReference>
<dbReference type="SUPFAM" id="SSF141868">
    <property type="entry name" value="EAL domain-like"/>
    <property type="match status" value="1"/>
</dbReference>
<accession>I3ZKH7</accession>
<feature type="transmembrane region" description="Helical" evidence="1">
    <location>
        <begin position="57"/>
        <end position="77"/>
    </location>
</feature>
<feature type="transmembrane region" description="Helical" evidence="1">
    <location>
        <begin position="167"/>
        <end position="187"/>
    </location>
</feature>
<dbReference type="AlphaFoldDB" id="I3ZKH7"/>
<protein>
    <submittedName>
        <fullName evidence="4">PAS domain S-box/diguanylate cyclase (GGDEF) domain-containing protein</fullName>
    </submittedName>
</protein>
<dbReference type="KEGG" id="trs:Terro_3531"/>
<dbReference type="SUPFAM" id="SSF55073">
    <property type="entry name" value="Nucleotide cyclase"/>
    <property type="match status" value="1"/>
</dbReference>
<evidence type="ECO:0000259" key="3">
    <source>
        <dbReference type="PROSITE" id="PS50887"/>
    </source>
</evidence>
<evidence type="ECO:0000313" key="4">
    <source>
        <dbReference type="EMBL" id="AFL89745.1"/>
    </source>
</evidence>
<dbReference type="PANTHER" id="PTHR44757">
    <property type="entry name" value="DIGUANYLATE CYCLASE DGCP"/>
    <property type="match status" value="1"/>
</dbReference>
<dbReference type="HOGENOM" id="CLU_000445_70_49_0"/>
<dbReference type="Proteomes" id="UP000006056">
    <property type="component" value="Chromosome"/>
</dbReference>
<feature type="domain" description="GGDEF" evidence="3">
    <location>
        <begin position="404"/>
        <end position="537"/>
    </location>
</feature>
<dbReference type="SMART" id="SM00267">
    <property type="entry name" value="GGDEF"/>
    <property type="match status" value="1"/>
</dbReference>
<dbReference type="Gene3D" id="3.20.20.450">
    <property type="entry name" value="EAL domain"/>
    <property type="match status" value="1"/>
</dbReference>
<proteinExistence type="predicted"/>
<dbReference type="InterPro" id="IPR052155">
    <property type="entry name" value="Biofilm_reg_signaling"/>
</dbReference>
<organism evidence="4 5">
    <name type="scientific">Terriglobus roseus (strain DSM 18391 / NRRL B-41598 / KBS 63)</name>
    <dbReference type="NCBI Taxonomy" id="926566"/>
    <lineage>
        <taxon>Bacteria</taxon>
        <taxon>Pseudomonadati</taxon>
        <taxon>Acidobacteriota</taxon>
        <taxon>Terriglobia</taxon>
        <taxon>Terriglobales</taxon>
        <taxon>Acidobacteriaceae</taxon>
        <taxon>Terriglobus</taxon>
    </lineage>
</organism>
<dbReference type="eggNOG" id="COG5001">
    <property type="taxonomic scope" value="Bacteria"/>
</dbReference>
<dbReference type="Pfam" id="PF13188">
    <property type="entry name" value="PAS_8"/>
    <property type="match status" value="1"/>
</dbReference>
<keyword evidence="1" id="KW-0472">Membrane</keyword>